<evidence type="ECO:0000313" key="2">
    <source>
        <dbReference type="EMBL" id="KAG5612674.1"/>
    </source>
</evidence>
<feature type="region of interest" description="Disordered" evidence="1">
    <location>
        <begin position="1"/>
        <end position="48"/>
    </location>
</feature>
<evidence type="ECO:0000256" key="1">
    <source>
        <dbReference type="SAM" id="MobiDB-lite"/>
    </source>
</evidence>
<gene>
    <name evidence="2" type="ORF">H5410_023955</name>
</gene>
<sequence>MQKFGSQAQYSQRSGNQIQGRPGNQVQGKKLSRNTPRGHPPQRAGTVRRKKFNPNVTCFYCLKVGYVAEDYHKLIGYPDDFQFTKGFSALIRGNATVTDEEYETEEFDGSILDQLSKRQISQIKQIFKQGNISGEGSTSSGINANVVAGTITKHHGSSFSVYNSKAGIIDSGASEHMCFDSTSFLDLIPLSVPGLLMRREQTFGEVREEPTLQPIFPDSNHSTFDDFCPSPTLSPITQSPPLANRPTLVVDTPIHPDILPSSPPATVSWRICSLKLLGAFTFCDSIQAGCRFSPFHLEGGVGNKNQISVHSHGKCGSYVEIGRQSEKTNLKQDDYFSQHKQDTWQRHKSESSM</sequence>
<name>A0A9J5ZKL4_SOLCO</name>
<accession>A0A9J5ZKL4</accession>
<dbReference type="Proteomes" id="UP000824120">
    <property type="component" value="Chromosome 4"/>
</dbReference>
<protein>
    <submittedName>
        <fullName evidence="2">Uncharacterized protein</fullName>
    </submittedName>
</protein>
<comment type="caution">
    <text evidence="2">The sequence shown here is derived from an EMBL/GenBank/DDBJ whole genome shotgun (WGS) entry which is preliminary data.</text>
</comment>
<keyword evidence="3" id="KW-1185">Reference proteome</keyword>
<proteinExistence type="predicted"/>
<reference evidence="2 3" key="1">
    <citation type="submission" date="2020-09" db="EMBL/GenBank/DDBJ databases">
        <title>De no assembly of potato wild relative species, Solanum commersonii.</title>
        <authorList>
            <person name="Cho K."/>
        </authorList>
    </citation>
    <scope>NUCLEOTIDE SEQUENCE [LARGE SCALE GENOMIC DNA]</scope>
    <source>
        <strain evidence="2">LZ3.2</strain>
        <tissue evidence="2">Leaf</tissue>
    </source>
</reference>
<organism evidence="2 3">
    <name type="scientific">Solanum commersonii</name>
    <name type="common">Commerson's wild potato</name>
    <name type="synonym">Commerson's nightshade</name>
    <dbReference type="NCBI Taxonomy" id="4109"/>
    <lineage>
        <taxon>Eukaryota</taxon>
        <taxon>Viridiplantae</taxon>
        <taxon>Streptophyta</taxon>
        <taxon>Embryophyta</taxon>
        <taxon>Tracheophyta</taxon>
        <taxon>Spermatophyta</taxon>
        <taxon>Magnoliopsida</taxon>
        <taxon>eudicotyledons</taxon>
        <taxon>Gunneridae</taxon>
        <taxon>Pentapetalae</taxon>
        <taxon>asterids</taxon>
        <taxon>lamiids</taxon>
        <taxon>Solanales</taxon>
        <taxon>Solanaceae</taxon>
        <taxon>Solanoideae</taxon>
        <taxon>Solaneae</taxon>
        <taxon>Solanum</taxon>
    </lineage>
</organism>
<feature type="compositionally biased region" description="Polar residues" evidence="1">
    <location>
        <begin position="1"/>
        <end position="27"/>
    </location>
</feature>
<dbReference type="OrthoDB" id="5544992at2759"/>
<dbReference type="AlphaFoldDB" id="A0A9J5ZKL4"/>
<dbReference type="EMBL" id="JACXVP010000004">
    <property type="protein sequence ID" value="KAG5612674.1"/>
    <property type="molecule type" value="Genomic_DNA"/>
</dbReference>
<evidence type="ECO:0000313" key="3">
    <source>
        <dbReference type="Proteomes" id="UP000824120"/>
    </source>
</evidence>